<proteinExistence type="predicted"/>
<comment type="caution">
    <text evidence="2">The sequence shown here is derived from an EMBL/GenBank/DDBJ whole genome shotgun (WGS) entry which is preliminary data.</text>
</comment>
<feature type="compositionally biased region" description="Low complexity" evidence="1">
    <location>
        <begin position="42"/>
        <end position="55"/>
    </location>
</feature>
<accession>A0A6L2J2E0</accession>
<dbReference type="EMBL" id="BKCJ010000227">
    <property type="protein sequence ID" value="GEU31189.1"/>
    <property type="molecule type" value="Genomic_DNA"/>
</dbReference>
<protein>
    <submittedName>
        <fullName evidence="2">Uncharacterized protein</fullName>
    </submittedName>
</protein>
<organism evidence="2">
    <name type="scientific">Tanacetum cinerariifolium</name>
    <name type="common">Dalmatian daisy</name>
    <name type="synonym">Chrysanthemum cinerariifolium</name>
    <dbReference type="NCBI Taxonomy" id="118510"/>
    <lineage>
        <taxon>Eukaryota</taxon>
        <taxon>Viridiplantae</taxon>
        <taxon>Streptophyta</taxon>
        <taxon>Embryophyta</taxon>
        <taxon>Tracheophyta</taxon>
        <taxon>Spermatophyta</taxon>
        <taxon>Magnoliopsida</taxon>
        <taxon>eudicotyledons</taxon>
        <taxon>Gunneridae</taxon>
        <taxon>Pentapetalae</taxon>
        <taxon>asterids</taxon>
        <taxon>campanulids</taxon>
        <taxon>Asterales</taxon>
        <taxon>Asteraceae</taxon>
        <taxon>Asteroideae</taxon>
        <taxon>Anthemideae</taxon>
        <taxon>Anthemidinae</taxon>
        <taxon>Tanacetum</taxon>
    </lineage>
</organism>
<evidence type="ECO:0000256" key="1">
    <source>
        <dbReference type="SAM" id="MobiDB-lite"/>
    </source>
</evidence>
<name>A0A6L2J2E0_TANCI</name>
<evidence type="ECO:0000313" key="2">
    <source>
        <dbReference type="EMBL" id="GEU31189.1"/>
    </source>
</evidence>
<gene>
    <name evidence="2" type="ORF">Tci_003167</name>
</gene>
<sequence>MERYDHAFKCTCGKGDVSGTQDRGCGYFMWMDDLRLYLSSSSGPSIPPSSYLGPSTRPSYSSGPFGSALNLGKVECSNCKFLAEKIKTLEAKIKILEGTLEMERHPENHTLESAAIHYELYNDMRKLGLE</sequence>
<reference evidence="2" key="1">
    <citation type="journal article" date="2019" name="Sci. Rep.">
        <title>Draft genome of Tanacetum cinerariifolium, the natural source of mosquito coil.</title>
        <authorList>
            <person name="Yamashiro T."/>
            <person name="Shiraishi A."/>
            <person name="Satake H."/>
            <person name="Nakayama K."/>
        </authorList>
    </citation>
    <scope>NUCLEOTIDE SEQUENCE</scope>
</reference>
<feature type="region of interest" description="Disordered" evidence="1">
    <location>
        <begin position="42"/>
        <end position="61"/>
    </location>
</feature>
<dbReference type="AlphaFoldDB" id="A0A6L2J2E0"/>